<dbReference type="InterPro" id="IPR036388">
    <property type="entry name" value="WH-like_DNA-bd_sf"/>
</dbReference>
<dbReference type="Proteomes" id="UP000434052">
    <property type="component" value="Unassembled WGS sequence"/>
</dbReference>
<dbReference type="SUPFAM" id="SSF46785">
    <property type="entry name" value="Winged helix' DNA-binding domain"/>
    <property type="match status" value="1"/>
</dbReference>
<dbReference type="AlphaFoldDB" id="A0A6P1ZMT3"/>
<dbReference type="GO" id="GO:0003700">
    <property type="term" value="F:DNA-binding transcription factor activity"/>
    <property type="evidence" value="ECO:0007669"/>
    <property type="project" value="InterPro"/>
</dbReference>
<dbReference type="InterPro" id="IPR051815">
    <property type="entry name" value="Molybdate_resp_trans_reg"/>
</dbReference>
<proteinExistence type="predicted"/>
<dbReference type="OrthoDB" id="9800709at2"/>
<comment type="caution">
    <text evidence="2">The sequence shown here is derived from an EMBL/GenBank/DDBJ whole genome shotgun (WGS) entry which is preliminary data.</text>
</comment>
<protein>
    <submittedName>
        <fullName evidence="2">ModE family transcriptional regulator</fullName>
    </submittedName>
</protein>
<dbReference type="PANTHER" id="PTHR30432">
    <property type="entry name" value="TRANSCRIPTIONAL REGULATOR MODE"/>
    <property type="match status" value="1"/>
</dbReference>
<accession>A0A6P1ZMT3</accession>
<dbReference type="InterPro" id="IPR000847">
    <property type="entry name" value="LysR_HTH_N"/>
</dbReference>
<dbReference type="RefSeq" id="WP_144233629.1">
    <property type="nucleotide sequence ID" value="NZ_QMIF01000001.1"/>
</dbReference>
<evidence type="ECO:0000313" key="2">
    <source>
        <dbReference type="EMBL" id="TVM36594.1"/>
    </source>
</evidence>
<gene>
    <name evidence="2" type="ORF">DQK91_01335</name>
</gene>
<dbReference type="Pfam" id="PF00126">
    <property type="entry name" value="HTH_1"/>
    <property type="match status" value="1"/>
</dbReference>
<feature type="domain" description="HTH lysR-type" evidence="1">
    <location>
        <begin position="33"/>
        <end position="87"/>
    </location>
</feature>
<dbReference type="EMBL" id="QMIF01000001">
    <property type="protein sequence ID" value="TVM36594.1"/>
    <property type="molecule type" value="Genomic_DNA"/>
</dbReference>
<dbReference type="InterPro" id="IPR036390">
    <property type="entry name" value="WH_DNA-bd_sf"/>
</dbReference>
<sequence>MKNVQPTVRLHLWLESGDDMIVFGAGRVFLLDLIEKHGSLRKAARCLGMSYRAAWGKLQASENALGVKLIETPVNKRDGCRLSEHGRIIRDMFKNWFDAVEQEAVSQAEMIFPWSVSSFEEARNKLCQTSTADQTPGEKSKAPA</sequence>
<evidence type="ECO:0000259" key="1">
    <source>
        <dbReference type="Pfam" id="PF00126"/>
    </source>
</evidence>
<organism evidence="2 3">
    <name type="scientific">Oceanidesulfovibrio marinus</name>
    <dbReference type="NCBI Taxonomy" id="370038"/>
    <lineage>
        <taxon>Bacteria</taxon>
        <taxon>Pseudomonadati</taxon>
        <taxon>Thermodesulfobacteriota</taxon>
        <taxon>Desulfovibrionia</taxon>
        <taxon>Desulfovibrionales</taxon>
        <taxon>Desulfovibrionaceae</taxon>
        <taxon>Oceanidesulfovibrio</taxon>
    </lineage>
</organism>
<dbReference type="PANTHER" id="PTHR30432:SF1">
    <property type="entry name" value="DNA-BINDING TRANSCRIPTIONAL DUAL REGULATOR MODE"/>
    <property type="match status" value="1"/>
</dbReference>
<evidence type="ECO:0000313" key="3">
    <source>
        <dbReference type="Proteomes" id="UP000434052"/>
    </source>
</evidence>
<name>A0A6P1ZMT3_9BACT</name>
<dbReference type="Gene3D" id="1.10.10.10">
    <property type="entry name" value="Winged helix-like DNA-binding domain superfamily/Winged helix DNA-binding domain"/>
    <property type="match status" value="1"/>
</dbReference>
<reference evidence="2 3" key="1">
    <citation type="submission" date="2018-06" db="EMBL/GenBank/DDBJ databases">
        <title>Complete genome of Desulfovibrio marinus P48SEP.</title>
        <authorList>
            <person name="Crispim J.S."/>
            <person name="Vidigal P.M.P."/>
            <person name="Silva L.C.F."/>
            <person name="Araujo L.C."/>
            <person name="Laguardia C.N."/>
            <person name="Dias R.S."/>
            <person name="Sousa M.P."/>
            <person name="Paula S.O."/>
            <person name="Silva C."/>
        </authorList>
    </citation>
    <scope>NUCLEOTIDE SEQUENCE [LARGE SCALE GENOMIC DNA]</scope>
    <source>
        <strain evidence="2 3">P48SEP</strain>
    </source>
</reference>